<dbReference type="CDD" id="cd16377">
    <property type="entry name" value="23S_rRNA_IVP_like"/>
    <property type="match status" value="1"/>
</dbReference>
<dbReference type="PANTHER" id="PTHR38471">
    <property type="entry name" value="FOUR HELIX BUNDLE PROTEIN"/>
    <property type="match status" value="1"/>
</dbReference>
<gene>
    <name evidence="1" type="ORF">C4544_00735</name>
</gene>
<organism evidence="1 2">
    <name type="scientific">candidate division WS5 bacterium</name>
    <dbReference type="NCBI Taxonomy" id="2093353"/>
    <lineage>
        <taxon>Bacteria</taxon>
        <taxon>candidate division WS5</taxon>
    </lineage>
</organism>
<name>A0A419DFV4_9BACT</name>
<dbReference type="Proteomes" id="UP000285655">
    <property type="component" value="Unassembled WGS sequence"/>
</dbReference>
<accession>A0A419DFV4</accession>
<dbReference type="Pfam" id="PF05635">
    <property type="entry name" value="23S_rRNA_IVP"/>
    <property type="match status" value="1"/>
</dbReference>
<evidence type="ECO:0000313" key="2">
    <source>
        <dbReference type="Proteomes" id="UP000285655"/>
    </source>
</evidence>
<dbReference type="PANTHER" id="PTHR38471:SF2">
    <property type="entry name" value="FOUR HELIX BUNDLE PROTEIN"/>
    <property type="match status" value="1"/>
</dbReference>
<evidence type="ECO:0000313" key="1">
    <source>
        <dbReference type="EMBL" id="RJO62013.1"/>
    </source>
</evidence>
<comment type="caution">
    <text evidence="1">The sequence shown here is derived from an EMBL/GenBank/DDBJ whole genome shotgun (WGS) entry which is preliminary data.</text>
</comment>
<dbReference type="NCBIfam" id="TIGR02436">
    <property type="entry name" value="four helix bundle protein"/>
    <property type="match status" value="1"/>
</dbReference>
<reference evidence="1 2" key="1">
    <citation type="journal article" date="2017" name="ISME J.">
        <title>Energy and carbon metabolisms in a deep terrestrial subsurface fluid microbial community.</title>
        <authorList>
            <person name="Momper L."/>
            <person name="Jungbluth S.P."/>
            <person name="Lee M.D."/>
            <person name="Amend J.P."/>
        </authorList>
    </citation>
    <scope>NUCLEOTIDE SEQUENCE [LARGE SCALE GENOMIC DNA]</scope>
    <source>
        <strain evidence="1">SURF_29</strain>
    </source>
</reference>
<dbReference type="InterPro" id="IPR012657">
    <property type="entry name" value="23S_rRNA-intervening_sequence"/>
</dbReference>
<dbReference type="EMBL" id="QZJW01000005">
    <property type="protein sequence ID" value="RJO62013.1"/>
    <property type="molecule type" value="Genomic_DNA"/>
</dbReference>
<dbReference type="InterPro" id="IPR036583">
    <property type="entry name" value="23S_rRNA_IVS_sf"/>
</dbReference>
<proteinExistence type="predicted"/>
<dbReference type="AlphaFoldDB" id="A0A419DFV4"/>
<sequence length="132" mass="15256">MFRFKKFKVYQDSLEFTKNIRYLTEKFPKNEMFGLKSQIIRASDSVVLNIAEGSDRYSDKDFSRFLNQAVASVAEVSACLDIALKCEYISSILHEKYQTSCEEIYKQLKAFCSKVREDSVLKKEVSFSSSVL</sequence>
<protein>
    <submittedName>
        <fullName evidence="1">Four helix bundle protein</fullName>
    </submittedName>
</protein>
<dbReference type="Gene3D" id="1.20.1440.60">
    <property type="entry name" value="23S rRNA-intervening sequence"/>
    <property type="match status" value="1"/>
</dbReference>
<dbReference type="SUPFAM" id="SSF158446">
    <property type="entry name" value="IVS-encoded protein-like"/>
    <property type="match status" value="1"/>
</dbReference>